<proteinExistence type="predicted"/>
<reference evidence="1 2" key="1">
    <citation type="submission" date="2012-07" db="EMBL/GenBank/DDBJ databases">
        <authorList>
            <person name="Durkin A.S."/>
            <person name="McCorrison J."/>
            <person name="Torralba M."/>
            <person name="Gillis M."/>
            <person name="Methe B."/>
            <person name="Sutton G."/>
            <person name="Nelson K.E."/>
        </authorList>
    </citation>
    <scope>NUCLEOTIDE SEQUENCE [LARGE SCALE GENOMIC DNA]</scope>
    <source>
        <strain evidence="1 2">OBRC8</strain>
    </source>
</reference>
<gene>
    <name evidence="1" type="ORF">HMPREF1143_0216</name>
</gene>
<dbReference type="AlphaFoldDB" id="J5UCX5"/>
<evidence type="ECO:0000313" key="1">
    <source>
        <dbReference type="EMBL" id="EJU21579.1"/>
    </source>
</evidence>
<organism evidence="1 2">
    <name type="scientific">Peptoanaerobacter stomatis</name>
    <dbReference type="NCBI Taxonomy" id="796937"/>
    <lineage>
        <taxon>Bacteria</taxon>
        <taxon>Bacillati</taxon>
        <taxon>Bacillota</taxon>
        <taxon>Clostridia</taxon>
        <taxon>Peptostreptococcales</taxon>
        <taxon>Filifactoraceae</taxon>
        <taxon>Peptoanaerobacter</taxon>
    </lineage>
</organism>
<comment type="caution">
    <text evidence="1">The sequence shown here is derived from an EMBL/GenBank/DDBJ whole genome shotgun (WGS) entry which is preliminary data.</text>
</comment>
<protein>
    <submittedName>
        <fullName evidence="1">Uncharacterized protein</fullName>
    </submittedName>
</protein>
<evidence type="ECO:0000313" key="2">
    <source>
        <dbReference type="Proteomes" id="UP000005244"/>
    </source>
</evidence>
<sequence>MKNLIDDVKRHTSKIIPGYEYIKTQKVYIPFKKITIECQIRKVSELNLFFESILRLIEISVKKIVEISEILGVSDDIIKEAVVDMVNINYVFVSEGIITITEKGKLALKTKQTIDIKKYYLQDLIVDMVTGSIYDLDSIRLSKPQRRSVVLEEVINVDNEYLDMNFKKINNAYQLQQKNNSVFENDAIINEIYKIIGISYSELCYFENSIYIYKSESSNELLFDLSNDSNDKYKNEFYNQLKDSYRPCQEYFFEKNRTLINKTTKRNTEKELNRLLQTKALKELLFSDEVNDEKMFSSFTQDRYSLNDSEYLSYFYYPKAFQYNEIYICSDNLGRLISNELCYQIKIISNNTPIYIIYNKNEYKIKDSIGYFFNEHKENLHFIPKDTVGENSICFYPDVIMDLQEQIVTAFDKPISYLQISCTFNKEFITNKISEIIRKYNLSEFKENRKKENKKSLKKAN</sequence>
<dbReference type="EMBL" id="ALNK01000027">
    <property type="protein sequence ID" value="EJU21579.1"/>
    <property type="molecule type" value="Genomic_DNA"/>
</dbReference>
<dbReference type="RefSeq" id="WP_009531389.1">
    <property type="nucleotide sequence ID" value="NZ_ALNK01000027.1"/>
</dbReference>
<keyword evidence="2" id="KW-1185">Reference proteome</keyword>
<accession>J5UCX5</accession>
<name>J5UCX5_9FIRM</name>
<dbReference type="Proteomes" id="UP000005244">
    <property type="component" value="Unassembled WGS sequence"/>
</dbReference>